<keyword evidence="3" id="KW-1003">Cell membrane</keyword>
<dbReference type="CDD" id="cd01949">
    <property type="entry name" value="GGDEF"/>
    <property type="match status" value="1"/>
</dbReference>
<evidence type="ECO:0000256" key="6">
    <source>
        <dbReference type="ARBA" id="ARBA00023136"/>
    </source>
</evidence>
<comment type="catalytic activity">
    <reaction evidence="7">
        <text>2 GTP = 3',3'-c-di-GMP + 2 diphosphate</text>
        <dbReference type="Rhea" id="RHEA:24898"/>
        <dbReference type="ChEBI" id="CHEBI:33019"/>
        <dbReference type="ChEBI" id="CHEBI:37565"/>
        <dbReference type="ChEBI" id="CHEBI:58805"/>
        <dbReference type="EC" id="2.7.7.65"/>
    </reaction>
</comment>
<proteinExistence type="predicted"/>
<keyword evidence="5 8" id="KW-1133">Transmembrane helix</keyword>
<feature type="transmembrane region" description="Helical" evidence="8">
    <location>
        <begin position="182"/>
        <end position="199"/>
    </location>
</feature>
<gene>
    <name evidence="10" type="ORF">PQ457_20505</name>
</gene>
<feature type="transmembrane region" description="Helical" evidence="8">
    <location>
        <begin position="108"/>
        <end position="135"/>
    </location>
</feature>
<evidence type="ECO:0000313" key="11">
    <source>
        <dbReference type="Proteomes" id="UP001218231"/>
    </source>
</evidence>
<dbReference type="Pfam" id="PF00990">
    <property type="entry name" value="GGDEF"/>
    <property type="match status" value="1"/>
</dbReference>
<dbReference type="SUPFAM" id="SSF55073">
    <property type="entry name" value="Nucleotide cyclase"/>
    <property type="match status" value="1"/>
</dbReference>
<keyword evidence="10" id="KW-0808">Transferase</keyword>
<dbReference type="InterPro" id="IPR007895">
    <property type="entry name" value="MASE1"/>
</dbReference>
<evidence type="ECO:0000256" key="4">
    <source>
        <dbReference type="ARBA" id="ARBA00022692"/>
    </source>
</evidence>
<dbReference type="EMBL" id="CP117418">
    <property type="protein sequence ID" value="WCT79378.1"/>
    <property type="molecule type" value="Genomic_DNA"/>
</dbReference>
<dbReference type="EC" id="2.7.7.65" evidence="2"/>
<dbReference type="PANTHER" id="PTHR45138">
    <property type="entry name" value="REGULATORY COMPONENTS OF SENSORY TRANSDUCTION SYSTEM"/>
    <property type="match status" value="1"/>
</dbReference>
<comment type="subcellular location">
    <subcellularLocation>
        <location evidence="1">Cell membrane</location>
        <topology evidence="1">Multi-pass membrane protein</topology>
    </subcellularLocation>
</comment>
<dbReference type="InterPro" id="IPR043128">
    <property type="entry name" value="Rev_trsase/Diguanyl_cyclase"/>
</dbReference>
<evidence type="ECO:0000313" key="10">
    <source>
        <dbReference type="EMBL" id="WCT79378.1"/>
    </source>
</evidence>
<dbReference type="Pfam" id="PF05231">
    <property type="entry name" value="MASE1"/>
    <property type="match status" value="1"/>
</dbReference>
<keyword evidence="11" id="KW-1185">Reference proteome</keyword>
<accession>A0ABY7U1I9</accession>
<evidence type="ECO:0000256" key="7">
    <source>
        <dbReference type="ARBA" id="ARBA00034247"/>
    </source>
</evidence>
<evidence type="ECO:0000256" key="8">
    <source>
        <dbReference type="SAM" id="Phobius"/>
    </source>
</evidence>
<feature type="domain" description="GGDEF" evidence="9">
    <location>
        <begin position="434"/>
        <end position="565"/>
    </location>
</feature>
<dbReference type="InterPro" id="IPR035965">
    <property type="entry name" value="PAS-like_dom_sf"/>
</dbReference>
<dbReference type="Gene3D" id="3.30.450.20">
    <property type="entry name" value="PAS domain"/>
    <property type="match status" value="1"/>
</dbReference>
<dbReference type="SMART" id="SM00267">
    <property type="entry name" value="GGDEF"/>
    <property type="match status" value="1"/>
</dbReference>
<keyword evidence="6 8" id="KW-0472">Membrane</keyword>
<keyword evidence="4 8" id="KW-0812">Transmembrane</keyword>
<dbReference type="InterPro" id="IPR000160">
    <property type="entry name" value="GGDEF_dom"/>
</dbReference>
<dbReference type="Gene3D" id="3.30.70.270">
    <property type="match status" value="1"/>
</dbReference>
<protein>
    <recommendedName>
        <fullName evidence="2">diguanylate cyclase</fullName>
        <ecNumber evidence="2">2.7.7.65</ecNumber>
    </recommendedName>
</protein>
<dbReference type="InterPro" id="IPR029787">
    <property type="entry name" value="Nucleotide_cyclase"/>
</dbReference>
<evidence type="ECO:0000256" key="5">
    <source>
        <dbReference type="ARBA" id="ARBA00022989"/>
    </source>
</evidence>
<dbReference type="InterPro" id="IPR050469">
    <property type="entry name" value="Diguanylate_Cyclase"/>
</dbReference>
<sequence>MRALYVGIAYFCLAALTLRLTSDGRNHATIWIADAVVLALLLQLPRSQWRPVLVAGLIANHLANDVVRGFAWGHILYGAINIGQAWVAAIFLQRRLATSSILSDMRTLGLFVLWGGLITPAVGGLLGSLTTMALYQQPFTPSFTRWFFSNALGIVVATPFFNSIWDGSYARFHRGKSVAQRWKMFGLLAGYAALVHLVFMQGEMPLLFLPVCALVLLTFPLGRHGIKAGILITAIIGTLATIADRGPIALMDGDLLTKSAFFQFYLIMTLATCLTVVAIITSRAEFSAKLDDRDKSIRMILANSPDAVLGFDGHGCCIFAGGPTQAMLDMAADRLVGVTLTQLTEKWPELEGFLDGRDTVVELQSRQGFCVEASFALLDPVSAGSGAVITFHNITARALRERELTRKVFTDDLTQILNRAGFHQGVHEVLKEGVTCSLALIDVDYFKEINDRFGHDRGDEVLSRIGQFLRAETRATDLVGRIGGDEFAILFRADATTAAKVCRRILDRCRQLNGLIEGGHPEHVTLSCGIAQMMPGWGKAQLFRTADEALYEVKAQGRDAVRLRA</sequence>
<evidence type="ECO:0000256" key="3">
    <source>
        <dbReference type="ARBA" id="ARBA00022475"/>
    </source>
</evidence>
<dbReference type="GO" id="GO:0052621">
    <property type="term" value="F:diguanylate cyclase activity"/>
    <property type="evidence" value="ECO:0007669"/>
    <property type="project" value="UniProtKB-EC"/>
</dbReference>
<evidence type="ECO:0000256" key="1">
    <source>
        <dbReference type="ARBA" id="ARBA00004651"/>
    </source>
</evidence>
<keyword evidence="10" id="KW-0548">Nucleotidyltransferase</keyword>
<feature type="transmembrane region" description="Helical" evidence="8">
    <location>
        <begin position="205"/>
        <end position="222"/>
    </location>
</feature>
<dbReference type="NCBIfam" id="TIGR00254">
    <property type="entry name" value="GGDEF"/>
    <property type="match status" value="1"/>
</dbReference>
<geneLocation type="plasmid" evidence="10 11">
    <name>unnamed1</name>
</geneLocation>
<organism evidence="10 11">
    <name type="scientific">Novosphingobium humi</name>
    <dbReference type="NCBI Taxonomy" id="2282397"/>
    <lineage>
        <taxon>Bacteria</taxon>
        <taxon>Pseudomonadati</taxon>
        <taxon>Pseudomonadota</taxon>
        <taxon>Alphaproteobacteria</taxon>
        <taxon>Sphingomonadales</taxon>
        <taxon>Sphingomonadaceae</taxon>
        <taxon>Novosphingobium</taxon>
    </lineage>
</organism>
<feature type="transmembrane region" description="Helical" evidence="8">
    <location>
        <begin position="260"/>
        <end position="280"/>
    </location>
</feature>
<name>A0ABY7U1I9_9SPHN</name>
<evidence type="ECO:0000259" key="9">
    <source>
        <dbReference type="PROSITE" id="PS50887"/>
    </source>
</evidence>
<feature type="transmembrane region" description="Helical" evidence="8">
    <location>
        <begin position="229"/>
        <end position="248"/>
    </location>
</feature>
<reference evidence="10 11" key="1">
    <citation type="submission" date="2023-02" db="EMBL/GenBank/DDBJ databases">
        <title>Genome sequence of Novosphingobium humi KACC 19094.</title>
        <authorList>
            <person name="Kim S."/>
            <person name="Heo J."/>
            <person name="Kwon S.-W."/>
        </authorList>
    </citation>
    <scope>NUCLEOTIDE SEQUENCE [LARGE SCALE GENOMIC DNA]</scope>
    <source>
        <strain evidence="10 11">KACC 19094</strain>
        <plasmid evidence="10 11">unnamed1</plasmid>
    </source>
</reference>
<keyword evidence="10" id="KW-0614">Plasmid</keyword>
<evidence type="ECO:0000256" key="2">
    <source>
        <dbReference type="ARBA" id="ARBA00012528"/>
    </source>
</evidence>
<dbReference type="PANTHER" id="PTHR45138:SF9">
    <property type="entry name" value="DIGUANYLATE CYCLASE DGCM-RELATED"/>
    <property type="match status" value="1"/>
</dbReference>
<feature type="transmembrane region" description="Helical" evidence="8">
    <location>
        <begin position="147"/>
        <end position="170"/>
    </location>
</feature>
<dbReference type="PROSITE" id="PS50887">
    <property type="entry name" value="GGDEF"/>
    <property type="match status" value="1"/>
</dbReference>
<dbReference type="SUPFAM" id="SSF55785">
    <property type="entry name" value="PYP-like sensor domain (PAS domain)"/>
    <property type="match status" value="1"/>
</dbReference>
<feature type="transmembrane region" description="Helical" evidence="8">
    <location>
        <begin position="76"/>
        <end position="96"/>
    </location>
</feature>
<dbReference type="Proteomes" id="UP001218231">
    <property type="component" value="Plasmid unnamed1"/>
</dbReference>